<feature type="non-terminal residue" evidence="1">
    <location>
        <position position="102"/>
    </location>
</feature>
<organism evidence="1 2">
    <name type="scientific">Tissierella simiarum</name>
    <dbReference type="NCBI Taxonomy" id="2841534"/>
    <lineage>
        <taxon>Bacteria</taxon>
        <taxon>Bacillati</taxon>
        <taxon>Bacillota</taxon>
        <taxon>Tissierellia</taxon>
        <taxon>Tissierellales</taxon>
        <taxon>Tissierellaceae</taxon>
        <taxon>Tissierella</taxon>
    </lineage>
</organism>
<evidence type="ECO:0000313" key="1">
    <source>
        <dbReference type="EMBL" id="MBU5437773.1"/>
    </source>
</evidence>
<dbReference type="EMBL" id="JAHLPM010000004">
    <property type="protein sequence ID" value="MBU5437773.1"/>
    <property type="molecule type" value="Genomic_DNA"/>
</dbReference>
<evidence type="ECO:0000313" key="2">
    <source>
        <dbReference type="Proteomes" id="UP000749471"/>
    </source>
</evidence>
<protein>
    <submittedName>
        <fullName evidence="1">Transposase</fullName>
    </submittedName>
</protein>
<gene>
    <name evidence="1" type="ORF">KQI42_07125</name>
</gene>
<reference evidence="1 2" key="1">
    <citation type="submission" date="2021-06" db="EMBL/GenBank/DDBJ databases">
        <authorList>
            <person name="Sun Q."/>
            <person name="Li D."/>
        </authorList>
    </citation>
    <scope>NUCLEOTIDE SEQUENCE [LARGE SCALE GENOMIC DNA]</scope>
    <source>
        <strain evidence="1 2">MSJ-40</strain>
    </source>
</reference>
<proteinExistence type="predicted"/>
<keyword evidence="2" id="KW-1185">Reference proteome</keyword>
<name>A0ABS6E4E1_9FIRM</name>
<comment type="caution">
    <text evidence="1">The sequence shown here is derived from an EMBL/GenBank/DDBJ whole genome shotgun (WGS) entry which is preliminary data.</text>
</comment>
<sequence>MPQKPTKEVLFGVQKQQLKHLSKGEYLALRELCFLSKNMYNIALYNIIQYYFTEKKFLGYNSNYHLCKDNENYALLNANSAQQIIKVVDRNFKSFFALIEKA</sequence>
<dbReference type="Proteomes" id="UP000749471">
    <property type="component" value="Unassembled WGS sequence"/>
</dbReference>
<accession>A0ABS6E4E1</accession>